<sequence length="319" mass="34464">MGRLKNEEKPEEEKEDLFRHFSHEHPLELSCNTSETGQIICVGCGIHVLPGKAYYACRTCRFSLHSACYNMPRKVHHPADPGHDLILLLMPSFACKACGKPGSGFAYNCRICLQSYHSLCSVLPLSASHYSHPHILNIEFSPPYDGVKGFRCDVCRNLGYDHWLYRCGPCGFDVHLNCALSNQPPQPQMVSNDNGFNHRSIPSNGVQPNQNVTFVPANVQGTNQVAYYVQANGMAPMAPPQAHPGYYYGNQMAVNGQNQGGMNGMKGLLVGSVGSGIGQAVAQEMVHSVTSGWGNGSGSSGNGDSDIVSSWVGGGANYI</sequence>
<keyword evidence="1" id="KW-0677">Repeat</keyword>
<dbReference type="Proteomes" id="UP001168098">
    <property type="component" value="Unassembled WGS sequence"/>
</dbReference>
<evidence type="ECO:0000259" key="2">
    <source>
        <dbReference type="Pfam" id="PF03107"/>
    </source>
</evidence>
<accession>A0AA38ZZV1</accession>
<dbReference type="InterPro" id="IPR046349">
    <property type="entry name" value="C1-like_sf"/>
</dbReference>
<evidence type="ECO:0000313" key="4">
    <source>
        <dbReference type="Proteomes" id="UP001168098"/>
    </source>
</evidence>
<evidence type="ECO:0000256" key="1">
    <source>
        <dbReference type="ARBA" id="ARBA00022737"/>
    </source>
</evidence>
<keyword evidence="4" id="KW-1185">Reference proteome</keyword>
<dbReference type="PANTHER" id="PTHR46288:SF17">
    <property type="entry name" value="CYSTEINE_HISTIDINE-RICH C1 DOMAIN PROTEIN"/>
    <property type="match status" value="1"/>
</dbReference>
<dbReference type="EMBL" id="JARBHA010000006">
    <property type="protein sequence ID" value="KAJ9697842.1"/>
    <property type="molecule type" value="Genomic_DNA"/>
</dbReference>
<dbReference type="AlphaFoldDB" id="A0AA38ZZV1"/>
<feature type="domain" description="DC1" evidence="2">
    <location>
        <begin position="131"/>
        <end position="179"/>
    </location>
</feature>
<dbReference type="InterPro" id="IPR004146">
    <property type="entry name" value="DC1"/>
</dbReference>
<dbReference type="Pfam" id="PF03107">
    <property type="entry name" value="C1_2"/>
    <property type="match status" value="2"/>
</dbReference>
<protein>
    <recommendedName>
        <fullName evidence="2">DC1 domain-containing protein</fullName>
    </recommendedName>
</protein>
<comment type="caution">
    <text evidence="3">The sequence shown here is derived from an EMBL/GenBank/DDBJ whole genome shotgun (WGS) entry which is preliminary data.</text>
</comment>
<reference evidence="3 4" key="1">
    <citation type="journal article" date="2023" name="BMC Biotechnol.">
        <title>Vitis rotundifolia cv Carlos genome sequencing.</title>
        <authorList>
            <person name="Huff M."/>
            <person name="Hulse-Kemp A."/>
            <person name="Scheffler B."/>
            <person name="Youngblood R."/>
            <person name="Simpson S."/>
            <person name="Babiker E."/>
            <person name="Staton M."/>
        </authorList>
    </citation>
    <scope>NUCLEOTIDE SEQUENCE [LARGE SCALE GENOMIC DNA]</scope>
    <source>
        <tissue evidence="3">Leaf</tissue>
    </source>
</reference>
<name>A0AA38ZZV1_VITRO</name>
<proteinExistence type="predicted"/>
<organism evidence="3 4">
    <name type="scientific">Vitis rotundifolia</name>
    <name type="common">Muscadine grape</name>
    <dbReference type="NCBI Taxonomy" id="103349"/>
    <lineage>
        <taxon>Eukaryota</taxon>
        <taxon>Viridiplantae</taxon>
        <taxon>Streptophyta</taxon>
        <taxon>Embryophyta</taxon>
        <taxon>Tracheophyta</taxon>
        <taxon>Spermatophyta</taxon>
        <taxon>Magnoliopsida</taxon>
        <taxon>eudicotyledons</taxon>
        <taxon>Gunneridae</taxon>
        <taxon>Pentapetalae</taxon>
        <taxon>rosids</taxon>
        <taxon>Vitales</taxon>
        <taxon>Vitaceae</taxon>
        <taxon>Viteae</taxon>
        <taxon>Vitis</taxon>
    </lineage>
</organism>
<gene>
    <name evidence="3" type="ORF">PVL29_007119</name>
</gene>
<dbReference type="PANTHER" id="PTHR46288">
    <property type="entry name" value="PHORBOL-ESTER/DAG-TYPE DOMAIN-CONTAINING PROTEIN"/>
    <property type="match status" value="1"/>
</dbReference>
<evidence type="ECO:0000313" key="3">
    <source>
        <dbReference type="EMBL" id="KAJ9697842.1"/>
    </source>
</evidence>
<feature type="domain" description="DC1" evidence="2">
    <location>
        <begin position="21"/>
        <end position="68"/>
    </location>
</feature>
<dbReference type="SUPFAM" id="SSF57889">
    <property type="entry name" value="Cysteine-rich domain"/>
    <property type="match status" value="1"/>
</dbReference>